<dbReference type="InterPro" id="IPR036390">
    <property type="entry name" value="WH_DNA-bd_sf"/>
</dbReference>
<dbReference type="Pfam" id="PF07729">
    <property type="entry name" value="FCD"/>
    <property type="match status" value="1"/>
</dbReference>
<dbReference type="OrthoDB" id="2592645at2"/>
<feature type="domain" description="HTH gntR-type" evidence="4">
    <location>
        <begin position="6"/>
        <end position="73"/>
    </location>
</feature>
<reference evidence="5 6" key="1">
    <citation type="submission" date="2011-11" db="EMBL/GenBank/DDBJ databases">
        <title>The Noncontiguous Finished genome of Jonquetella anthropi DSM 22815.</title>
        <authorList>
            <consortium name="US DOE Joint Genome Institute (JGI-PGF)"/>
            <person name="Lucas S."/>
            <person name="Copeland A."/>
            <person name="Lapidus A."/>
            <person name="Glavina del Rio T."/>
            <person name="Dalin E."/>
            <person name="Tice H."/>
            <person name="Bruce D."/>
            <person name="Goodwin L."/>
            <person name="Pitluck S."/>
            <person name="Peters L."/>
            <person name="Mikhailova N."/>
            <person name="Held B."/>
            <person name="Kyrpides N."/>
            <person name="Mavromatis K."/>
            <person name="Ivanova N."/>
            <person name="Markowitz V."/>
            <person name="Cheng J.-F."/>
            <person name="Hugenholtz P."/>
            <person name="Woyke T."/>
            <person name="Wu D."/>
            <person name="Gronow S."/>
            <person name="Wellnitz S."/>
            <person name="Brambilla E."/>
            <person name="Klenk H.-P."/>
            <person name="Eisen J.A."/>
        </authorList>
    </citation>
    <scope>NUCLEOTIDE SEQUENCE [LARGE SCALE GENOMIC DNA]</scope>
    <source>
        <strain evidence="5 6">DSM 22815</strain>
    </source>
</reference>
<dbReference type="eggNOG" id="COG1802">
    <property type="taxonomic scope" value="Bacteria"/>
</dbReference>
<dbReference type="Gene3D" id="1.20.120.530">
    <property type="entry name" value="GntR ligand-binding domain-like"/>
    <property type="match status" value="1"/>
</dbReference>
<dbReference type="HOGENOM" id="CLU_017584_5_2_0"/>
<keyword evidence="1" id="KW-0805">Transcription regulation</keyword>
<dbReference type="PROSITE" id="PS50949">
    <property type="entry name" value="HTH_GNTR"/>
    <property type="match status" value="1"/>
</dbReference>
<dbReference type="RefSeq" id="WP_008520131.1">
    <property type="nucleotide sequence ID" value="NZ_CM001376.1"/>
</dbReference>
<dbReference type="SMART" id="SM00345">
    <property type="entry name" value="HTH_GNTR"/>
    <property type="match status" value="1"/>
</dbReference>
<proteinExistence type="predicted"/>
<dbReference type="InterPro" id="IPR036388">
    <property type="entry name" value="WH-like_DNA-bd_sf"/>
</dbReference>
<dbReference type="EMBL" id="CM001376">
    <property type="protein sequence ID" value="EHM12718.1"/>
    <property type="molecule type" value="Genomic_DNA"/>
</dbReference>
<dbReference type="SUPFAM" id="SSF46785">
    <property type="entry name" value="Winged helix' DNA-binding domain"/>
    <property type="match status" value="1"/>
</dbReference>
<dbReference type="InterPro" id="IPR000524">
    <property type="entry name" value="Tscrpt_reg_HTH_GntR"/>
</dbReference>
<dbReference type="Pfam" id="PF00392">
    <property type="entry name" value="GntR"/>
    <property type="match status" value="1"/>
</dbReference>
<gene>
    <name evidence="5" type="ORF">JonanDRAFT_0299</name>
</gene>
<dbReference type="PANTHER" id="PTHR43537">
    <property type="entry name" value="TRANSCRIPTIONAL REGULATOR, GNTR FAMILY"/>
    <property type="match status" value="1"/>
</dbReference>
<dbReference type="InterPro" id="IPR011711">
    <property type="entry name" value="GntR_C"/>
</dbReference>
<sequence>MPDKPDKLAVVAYDRIKRGILSLEYQPGTVLQERALAGELNMSRTPVREAVQRLAQQGWLKISARKCLNVREVNFDEMRQTFQARSLLELAVLEMLFTCGRTAEAAEQMKRLDGKMSQLEGQLFQFIVTDQMFHAVPFHVVGNKPLLRFWQTVSDEMIWYGMLAMTPFRYSDVLAEHGKVVEALRLGKVRLSRQSLQEHLNITEQMLVTNDVGGEDRGGCHELEV</sequence>
<evidence type="ECO:0000256" key="3">
    <source>
        <dbReference type="ARBA" id="ARBA00023163"/>
    </source>
</evidence>
<keyword evidence="2" id="KW-0238">DNA-binding</keyword>
<dbReference type="Proteomes" id="UP000003806">
    <property type="component" value="Chromosome"/>
</dbReference>
<dbReference type="GO" id="GO:0003677">
    <property type="term" value="F:DNA binding"/>
    <property type="evidence" value="ECO:0007669"/>
    <property type="project" value="UniProtKB-KW"/>
</dbReference>
<dbReference type="PANTHER" id="PTHR43537:SF45">
    <property type="entry name" value="GNTR FAMILY REGULATORY PROTEIN"/>
    <property type="match status" value="1"/>
</dbReference>
<dbReference type="InterPro" id="IPR008920">
    <property type="entry name" value="TF_FadR/GntR_C"/>
</dbReference>
<evidence type="ECO:0000313" key="6">
    <source>
        <dbReference type="Proteomes" id="UP000003806"/>
    </source>
</evidence>
<evidence type="ECO:0000256" key="2">
    <source>
        <dbReference type="ARBA" id="ARBA00023125"/>
    </source>
</evidence>
<name>H0UIS4_9BACT</name>
<dbReference type="STRING" id="885272.JonanDRAFT_0299"/>
<evidence type="ECO:0000259" key="4">
    <source>
        <dbReference type="PROSITE" id="PS50949"/>
    </source>
</evidence>
<organism evidence="5 6">
    <name type="scientific">Jonquetella anthropi DSM 22815</name>
    <dbReference type="NCBI Taxonomy" id="885272"/>
    <lineage>
        <taxon>Bacteria</taxon>
        <taxon>Thermotogati</taxon>
        <taxon>Synergistota</taxon>
        <taxon>Synergistia</taxon>
        <taxon>Synergistales</taxon>
        <taxon>Dethiosulfovibrionaceae</taxon>
        <taxon>Jonquetella</taxon>
    </lineage>
</organism>
<dbReference type="AlphaFoldDB" id="H0UIS4"/>
<protein>
    <submittedName>
        <fullName evidence="5">Transcriptional regulator</fullName>
    </submittedName>
</protein>
<dbReference type="GO" id="GO:0003700">
    <property type="term" value="F:DNA-binding transcription factor activity"/>
    <property type="evidence" value="ECO:0007669"/>
    <property type="project" value="InterPro"/>
</dbReference>
<dbReference type="SUPFAM" id="SSF48008">
    <property type="entry name" value="GntR ligand-binding domain-like"/>
    <property type="match status" value="1"/>
</dbReference>
<evidence type="ECO:0000256" key="1">
    <source>
        <dbReference type="ARBA" id="ARBA00023015"/>
    </source>
</evidence>
<keyword evidence="6" id="KW-1185">Reference proteome</keyword>
<keyword evidence="3" id="KW-0804">Transcription</keyword>
<evidence type="ECO:0000313" key="5">
    <source>
        <dbReference type="EMBL" id="EHM12718.1"/>
    </source>
</evidence>
<dbReference type="CDD" id="cd07377">
    <property type="entry name" value="WHTH_GntR"/>
    <property type="match status" value="1"/>
</dbReference>
<dbReference type="PRINTS" id="PR00035">
    <property type="entry name" value="HTHGNTR"/>
</dbReference>
<accession>H0UIS4</accession>
<dbReference type="Gene3D" id="1.10.10.10">
    <property type="entry name" value="Winged helix-like DNA-binding domain superfamily/Winged helix DNA-binding domain"/>
    <property type="match status" value="1"/>
</dbReference>